<keyword evidence="1" id="KW-1185">Reference proteome</keyword>
<accession>A0AC58UIX5</accession>
<name>A0AC58UIX5_TOBAC</name>
<protein>
    <submittedName>
        <fullName evidence="2">Uncharacterized protein LOC107806464 isoform X1</fullName>
    </submittedName>
</protein>
<dbReference type="Proteomes" id="UP000790787">
    <property type="component" value="Chromosome 5"/>
</dbReference>
<reference evidence="2" key="2">
    <citation type="submission" date="2025-08" db="UniProtKB">
        <authorList>
            <consortium name="RefSeq"/>
        </authorList>
    </citation>
    <scope>IDENTIFICATION</scope>
    <source>
        <tissue evidence="2">Leaf</tissue>
    </source>
</reference>
<reference evidence="1" key="1">
    <citation type="journal article" date="2014" name="Nat. Commun.">
        <title>The tobacco genome sequence and its comparison with those of tomato and potato.</title>
        <authorList>
            <person name="Sierro N."/>
            <person name="Battey J.N."/>
            <person name="Ouadi S."/>
            <person name="Bakaher N."/>
            <person name="Bovet L."/>
            <person name="Willig A."/>
            <person name="Goepfert S."/>
            <person name="Peitsch M.C."/>
            <person name="Ivanov N.V."/>
        </authorList>
    </citation>
    <scope>NUCLEOTIDE SEQUENCE [LARGE SCALE GENOMIC DNA]</scope>
</reference>
<organism evidence="1 2">
    <name type="scientific">Nicotiana tabacum</name>
    <name type="common">Common tobacco</name>
    <dbReference type="NCBI Taxonomy" id="4097"/>
    <lineage>
        <taxon>Eukaryota</taxon>
        <taxon>Viridiplantae</taxon>
        <taxon>Streptophyta</taxon>
        <taxon>Embryophyta</taxon>
        <taxon>Tracheophyta</taxon>
        <taxon>Spermatophyta</taxon>
        <taxon>Magnoliopsida</taxon>
        <taxon>eudicotyledons</taxon>
        <taxon>Gunneridae</taxon>
        <taxon>Pentapetalae</taxon>
        <taxon>asterids</taxon>
        <taxon>lamiids</taxon>
        <taxon>Solanales</taxon>
        <taxon>Solanaceae</taxon>
        <taxon>Nicotianoideae</taxon>
        <taxon>Nicotianeae</taxon>
        <taxon>Nicotiana</taxon>
    </lineage>
</organism>
<dbReference type="RefSeq" id="XP_075109436.1">
    <property type="nucleotide sequence ID" value="XM_075253335.1"/>
</dbReference>
<evidence type="ECO:0000313" key="1">
    <source>
        <dbReference type="Proteomes" id="UP000790787"/>
    </source>
</evidence>
<gene>
    <name evidence="2" type="primary">LOC107806464</name>
</gene>
<proteinExistence type="predicted"/>
<sequence>MGLAAIHLQQRNVPSLVSAILHIHVDCEYEDYNLEKEYSNLKELLQTVAHVENLELSPWFIQYVYKNDKRCKRFEIHDFNCSLVHLKTIKFINMVGPLSENKFVLPLIKYLLENAIVLEKLSLLADAKGVMCLGIMLKWNRNS</sequence>
<evidence type="ECO:0000313" key="2">
    <source>
        <dbReference type="RefSeq" id="XP_075109436.1"/>
    </source>
</evidence>